<feature type="region of interest" description="Disordered" evidence="1">
    <location>
        <begin position="48"/>
        <end position="75"/>
    </location>
</feature>
<keyword evidence="5" id="KW-1185">Reference proteome</keyword>
<dbReference type="InterPro" id="IPR035940">
    <property type="entry name" value="CAP_sf"/>
</dbReference>
<feature type="domain" description="SCP" evidence="2">
    <location>
        <begin position="272"/>
        <end position="324"/>
    </location>
</feature>
<evidence type="ECO:0000313" key="3">
    <source>
        <dbReference type="EMBL" id="KAF0692276.1"/>
    </source>
</evidence>
<organism evidence="4 5">
    <name type="scientific">Aphanomyces stellatus</name>
    <dbReference type="NCBI Taxonomy" id="120398"/>
    <lineage>
        <taxon>Eukaryota</taxon>
        <taxon>Sar</taxon>
        <taxon>Stramenopiles</taxon>
        <taxon>Oomycota</taxon>
        <taxon>Saprolegniomycetes</taxon>
        <taxon>Saprolegniales</taxon>
        <taxon>Verrucalvaceae</taxon>
        <taxon>Aphanomyces</taxon>
    </lineage>
</organism>
<evidence type="ECO:0000313" key="5">
    <source>
        <dbReference type="Proteomes" id="UP000332933"/>
    </source>
</evidence>
<dbReference type="SUPFAM" id="SSF55797">
    <property type="entry name" value="PR-1-like"/>
    <property type="match status" value="1"/>
</dbReference>
<dbReference type="InterPro" id="IPR014044">
    <property type="entry name" value="CAP_dom"/>
</dbReference>
<proteinExistence type="predicted"/>
<dbReference type="Proteomes" id="UP000332933">
    <property type="component" value="Unassembled WGS sequence"/>
</dbReference>
<protein>
    <submittedName>
        <fullName evidence="4">Aste57867_16644 protein</fullName>
    </submittedName>
</protein>
<evidence type="ECO:0000259" key="2">
    <source>
        <dbReference type="Pfam" id="PF00188"/>
    </source>
</evidence>
<dbReference type="OrthoDB" id="337038at2759"/>
<reference evidence="4 5" key="1">
    <citation type="submission" date="2019-03" db="EMBL/GenBank/DDBJ databases">
        <authorList>
            <person name="Gaulin E."/>
            <person name="Dumas B."/>
        </authorList>
    </citation>
    <scope>NUCLEOTIDE SEQUENCE [LARGE SCALE GENOMIC DNA]</scope>
    <source>
        <strain evidence="4">CBS 568.67</strain>
    </source>
</reference>
<dbReference type="EMBL" id="CAADRA010005930">
    <property type="protein sequence ID" value="VFT93415.1"/>
    <property type="molecule type" value="Genomic_DNA"/>
</dbReference>
<dbReference type="Pfam" id="PF00188">
    <property type="entry name" value="CAP"/>
    <property type="match status" value="1"/>
</dbReference>
<gene>
    <name evidence="4" type="primary">Aste57867_16644</name>
    <name evidence="3" type="ORF">As57867_016587</name>
    <name evidence="4" type="ORF">ASTE57867_16644</name>
</gene>
<evidence type="ECO:0000256" key="1">
    <source>
        <dbReference type="SAM" id="MobiDB-lite"/>
    </source>
</evidence>
<dbReference type="EMBL" id="VJMH01005909">
    <property type="protein sequence ID" value="KAF0692276.1"/>
    <property type="molecule type" value="Genomic_DNA"/>
</dbReference>
<sequence>MNIYNCICSKIPESSRFKKKASLAKVRSDGHWCAKAKLLLTPSITSSPTLTPAPSTKVAPAQPAQPAPQGPTSFSNNDDSSYYCLRECPNYQYKLAKNGALQCLSTNGKDCSNAVCRYNCASQGRAPPLGSVALDVASVAARNGNSKDLPSCAAAVDYVNHEVKSSQWYCIPGLGSPMRLGPSGNAECMSLDSKDCEWSDDAQGCINQLASPTPNPYNYPVVCSSADQAKAGHWCNTVKTYLSNQPAPVAPVPANVAYPTISSDPIMNQVLYQTNVIRASYGLSTISWDASLAVDMQKWASSCPGYIHGEPKGFQNLAQIPKALAISASTRRVA</sequence>
<evidence type="ECO:0000313" key="4">
    <source>
        <dbReference type="EMBL" id="VFT93415.1"/>
    </source>
</evidence>
<feature type="compositionally biased region" description="Low complexity" evidence="1">
    <location>
        <begin position="48"/>
        <end position="62"/>
    </location>
</feature>
<reference evidence="3" key="2">
    <citation type="submission" date="2019-06" db="EMBL/GenBank/DDBJ databases">
        <title>Genomics analysis of Aphanomyces spp. identifies a new class of oomycete effector associated with host adaptation.</title>
        <authorList>
            <person name="Gaulin E."/>
        </authorList>
    </citation>
    <scope>NUCLEOTIDE SEQUENCE</scope>
    <source>
        <strain evidence="3">CBS 578.67</strain>
    </source>
</reference>
<accession>A0A485L5Y5</accession>
<dbReference type="AlphaFoldDB" id="A0A485L5Y5"/>
<name>A0A485L5Y5_9STRA</name>